<sequence length="384" mass="43267">MKAKIVVPIILISLFWADYFLLSQYSPILQLAPTAEANTSQNTALVSVHTKQLSITNSLVAAGENLIEYAVAKANCEYVQSSEESAKISAQQEAFILSLKDSAEPEKRAAYVLFKSREQEVEYGYKTKTPEYLDDLIALNELEIPLVALEIMRACTNQDTNPVCTNQLIDKLSSLHKNDSQAWSYAANYYAKTEQDEKVIAAVELALESKYTSSSYFMAMNTYYKTIEAANIGNYVSSFSTASWHGNKVLLYHDPISRWCRGDNLSNLQIAQACLDIGQLWENTSLTVFDKIMGLAIQGLVHSAEGNNELTLFAEKRREDLYAPLLNPLVKDRWVMFKDEYFIQMYFELFESQGEIGTLQTINKEILNRKAAGTFQGCSFLIND</sequence>
<evidence type="ECO:0008006" key="3">
    <source>
        <dbReference type="Google" id="ProtNLM"/>
    </source>
</evidence>
<protein>
    <recommendedName>
        <fullName evidence="3">DUF4034 domain-containing protein</fullName>
    </recommendedName>
</protein>
<organism evidence="1 2">
    <name type="scientific">Glaciecola petra</name>
    <dbReference type="NCBI Taxonomy" id="3075602"/>
    <lineage>
        <taxon>Bacteria</taxon>
        <taxon>Pseudomonadati</taxon>
        <taxon>Pseudomonadota</taxon>
        <taxon>Gammaproteobacteria</taxon>
        <taxon>Alteromonadales</taxon>
        <taxon>Alteromonadaceae</taxon>
        <taxon>Glaciecola</taxon>
    </lineage>
</organism>
<dbReference type="EMBL" id="JAVRHX010000006">
    <property type="protein sequence ID" value="MDT0596395.1"/>
    <property type="molecule type" value="Genomic_DNA"/>
</dbReference>
<dbReference type="RefSeq" id="WP_311369916.1">
    <property type="nucleotide sequence ID" value="NZ_JAVRHX010000006.1"/>
</dbReference>
<accession>A0ABU2ZUW6</accession>
<comment type="caution">
    <text evidence="1">The sequence shown here is derived from an EMBL/GenBank/DDBJ whole genome shotgun (WGS) entry which is preliminary data.</text>
</comment>
<reference evidence="1 2" key="1">
    <citation type="submission" date="2023-09" db="EMBL/GenBank/DDBJ databases">
        <authorList>
            <person name="Rey-Velasco X."/>
        </authorList>
    </citation>
    <scope>NUCLEOTIDE SEQUENCE [LARGE SCALE GENOMIC DNA]</scope>
    <source>
        <strain evidence="1 2">P117</strain>
    </source>
</reference>
<evidence type="ECO:0000313" key="2">
    <source>
        <dbReference type="Proteomes" id="UP001253545"/>
    </source>
</evidence>
<proteinExistence type="predicted"/>
<name>A0ABU2ZUW6_9ALTE</name>
<evidence type="ECO:0000313" key="1">
    <source>
        <dbReference type="EMBL" id="MDT0596395.1"/>
    </source>
</evidence>
<gene>
    <name evidence="1" type="ORF">RM552_16185</name>
</gene>
<keyword evidence="2" id="KW-1185">Reference proteome</keyword>
<dbReference type="Proteomes" id="UP001253545">
    <property type="component" value="Unassembled WGS sequence"/>
</dbReference>